<dbReference type="InterPro" id="IPR050563">
    <property type="entry name" value="4-hydroxybenzoyl-CoA_TE"/>
</dbReference>
<evidence type="ECO:0000256" key="1">
    <source>
        <dbReference type="ARBA" id="ARBA00005953"/>
    </source>
</evidence>
<keyword evidence="4" id="KW-1185">Reference proteome</keyword>
<comment type="similarity">
    <text evidence="1">Belongs to the 4-hydroxybenzoyl-CoA thioesterase family.</text>
</comment>
<gene>
    <name evidence="3" type="ORF">EF096_03035</name>
</gene>
<reference evidence="3 4" key="1">
    <citation type="submission" date="2018-11" db="EMBL/GenBank/DDBJ databases">
        <authorList>
            <person name="Jang G.I."/>
            <person name="Hwang C.Y."/>
        </authorList>
    </citation>
    <scope>NUCLEOTIDE SEQUENCE [LARGE SCALE GENOMIC DNA]</scope>
    <source>
        <strain evidence="3 4">SSM26</strain>
    </source>
</reference>
<dbReference type="NCBIfam" id="TIGR00051">
    <property type="entry name" value="YbgC/FadM family acyl-CoA thioesterase"/>
    <property type="match status" value="1"/>
</dbReference>
<dbReference type="SUPFAM" id="SSF54637">
    <property type="entry name" value="Thioesterase/thiol ester dehydrase-isomerase"/>
    <property type="match status" value="1"/>
</dbReference>
<organism evidence="3 4">
    <name type="scientific">Pseudomonas neustonica</name>
    <dbReference type="NCBI Taxonomy" id="2487346"/>
    <lineage>
        <taxon>Bacteria</taxon>
        <taxon>Pseudomonadati</taxon>
        <taxon>Pseudomonadota</taxon>
        <taxon>Gammaproteobacteria</taxon>
        <taxon>Pseudomonadales</taxon>
        <taxon>Pseudomonadaceae</taxon>
        <taxon>Pseudomonas</taxon>
    </lineage>
</organism>
<accession>A0ABX9XM11</accession>
<keyword evidence="2" id="KW-0378">Hydrolase</keyword>
<evidence type="ECO:0000313" key="3">
    <source>
        <dbReference type="EMBL" id="ROZ87852.1"/>
    </source>
</evidence>
<dbReference type="RefSeq" id="WP_123888140.1">
    <property type="nucleotide sequence ID" value="NZ_RKKU01000002.1"/>
</dbReference>
<comment type="caution">
    <text evidence="3">The sequence shown here is derived from an EMBL/GenBank/DDBJ whole genome shotgun (WGS) entry which is preliminary data.</text>
</comment>
<dbReference type="EMBL" id="RKKU01000002">
    <property type="protein sequence ID" value="ROZ87852.1"/>
    <property type="molecule type" value="Genomic_DNA"/>
</dbReference>
<proteinExistence type="inferred from homology"/>
<dbReference type="Proteomes" id="UP000275199">
    <property type="component" value="Unassembled WGS sequence"/>
</dbReference>
<dbReference type="PANTHER" id="PTHR31793">
    <property type="entry name" value="4-HYDROXYBENZOYL-COA THIOESTERASE FAMILY MEMBER"/>
    <property type="match status" value="1"/>
</dbReference>
<dbReference type="PIRSF" id="PIRSF003230">
    <property type="entry name" value="YbgC"/>
    <property type="match status" value="1"/>
</dbReference>
<protein>
    <submittedName>
        <fullName evidence="3">Acyl-CoA thioesterase</fullName>
    </submittedName>
</protein>
<dbReference type="PANTHER" id="PTHR31793:SF27">
    <property type="entry name" value="NOVEL THIOESTERASE SUPERFAMILY DOMAIN AND SAPOSIN A-TYPE DOMAIN CONTAINING PROTEIN (0610012H03RIK)"/>
    <property type="match status" value="1"/>
</dbReference>
<dbReference type="InterPro" id="IPR029069">
    <property type="entry name" value="HotDog_dom_sf"/>
</dbReference>
<dbReference type="Pfam" id="PF13279">
    <property type="entry name" value="4HBT_2"/>
    <property type="match status" value="1"/>
</dbReference>
<name>A0ABX9XM11_9PSED</name>
<dbReference type="InterPro" id="IPR006684">
    <property type="entry name" value="YbgC/YbaW"/>
</dbReference>
<dbReference type="Gene3D" id="3.10.129.10">
    <property type="entry name" value="Hotdog Thioesterase"/>
    <property type="match status" value="1"/>
</dbReference>
<evidence type="ECO:0000256" key="2">
    <source>
        <dbReference type="ARBA" id="ARBA00022801"/>
    </source>
</evidence>
<dbReference type="CDD" id="cd00586">
    <property type="entry name" value="4HBT"/>
    <property type="match status" value="1"/>
</dbReference>
<evidence type="ECO:0000313" key="4">
    <source>
        <dbReference type="Proteomes" id="UP000275199"/>
    </source>
</evidence>
<sequence length="150" mass="16929">MQLADFHFGCPLRVRWSEADPQGIVFNGHYLNYADVGVTEYYRALNAANPGREDLSGNEFFAVKTLLEYRSSAFFDDLLDVRLRVSRLGNSSMSFTLGIFRDEELLVTGEIVYVRADQQTRKPLPIPEEFKAAVRAFEQVAPQETSAAEA</sequence>